<accession>A0A518IV08</accession>
<dbReference type="RefSeq" id="WP_145285889.1">
    <property type="nucleotide sequence ID" value="NZ_CP036318.1"/>
</dbReference>
<feature type="region of interest" description="Disordered" evidence="1">
    <location>
        <begin position="47"/>
        <end position="67"/>
    </location>
</feature>
<organism evidence="2 3">
    <name type="scientific">Rosistilla oblonga</name>
    <dbReference type="NCBI Taxonomy" id="2527990"/>
    <lineage>
        <taxon>Bacteria</taxon>
        <taxon>Pseudomonadati</taxon>
        <taxon>Planctomycetota</taxon>
        <taxon>Planctomycetia</taxon>
        <taxon>Pirellulales</taxon>
        <taxon>Pirellulaceae</taxon>
        <taxon>Rosistilla</taxon>
    </lineage>
</organism>
<reference evidence="2 3" key="1">
    <citation type="submission" date="2019-02" db="EMBL/GenBank/DDBJ databases">
        <title>Deep-cultivation of Planctomycetes and their phenomic and genomic characterization uncovers novel biology.</title>
        <authorList>
            <person name="Wiegand S."/>
            <person name="Jogler M."/>
            <person name="Boedeker C."/>
            <person name="Pinto D."/>
            <person name="Vollmers J."/>
            <person name="Rivas-Marin E."/>
            <person name="Kohn T."/>
            <person name="Peeters S.H."/>
            <person name="Heuer A."/>
            <person name="Rast P."/>
            <person name="Oberbeckmann S."/>
            <person name="Bunk B."/>
            <person name="Jeske O."/>
            <person name="Meyerdierks A."/>
            <person name="Storesund J.E."/>
            <person name="Kallscheuer N."/>
            <person name="Luecker S."/>
            <person name="Lage O.M."/>
            <person name="Pohl T."/>
            <person name="Merkel B.J."/>
            <person name="Hornburger P."/>
            <person name="Mueller R.-W."/>
            <person name="Bruemmer F."/>
            <person name="Labrenz M."/>
            <person name="Spormann A.M."/>
            <person name="Op den Camp H."/>
            <person name="Overmann J."/>
            <person name="Amann R."/>
            <person name="Jetten M.S.M."/>
            <person name="Mascher T."/>
            <person name="Medema M.H."/>
            <person name="Devos D.P."/>
            <person name="Kaster A.-K."/>
            <person name="Ovreas L."/>
            <person name="Rohde M."/>
            <person name="Galperin M.Y."/>
            <person name="Jogler C."/>
        </authorList>
    </citation>
    <scope>NUCLEOTIDE SEQUENCE [LARGE SCALE GENOMIC DNA]</scope>
    <source>
        <strain evidence="2 3">Mal33</strain>
    </source>
</reference>
<evidence type="ECO:0000313" key="3">
    <source>
        <dbReference type="Proteomes" id="UP000316770"/>
    </source>
</evidence>
<protein>
    <submittedName>
        <fullName evidence="2">Uncharacterized protein</fullName>
    </submittedName>
</protein>
<evidence type="ECO:0000256" key="1">
    <source>
        <dbReference type="SAM" id="MobiDB-lite"/>
    </source>
</evidence>
<evidence type="ECO:0000313" key="2">
    <source>
        <dbReference type="EMBL" id="QDV56921.1"/>
    </source>
</evidence>
<dbReference type="EMBL" id="CP036318">
    <property type="protein sequence ID" value="QDV56921.1"/>
    <property type="molecule type" value="Genomic_DNA"/>
</dbReference>
<gene>
    <name evidence="2" type="ORF">Mal33_29220</name>
</gene>
<dbReference type="AlphaFoldDB" id="A0A518IV08"/>
<name>A0A518IV08_9BACT</name>
<feature type="region of interest" description="Disordered" evidence="1">
    <location>
        <begin position="84"/>
        <end position="107"/>
    </location>
</feature>
<keyword evidence="3" id="KW-1185">Reference proteome</keyword>
<sequence>MATQQLITPHFLDPSFVDGSATPNGETEIQQRVQRYLMRAGLAEPHARQAADQITSDVSGQPCDDDPTVRQRQAISLAIAHVQAQSDGDQRLPNRSVPTESWQAMVKASDAHRRRRHRRTRLLISLGQSLLRLPKPNPAVRTS</sequence>
<dbReference type="Proteomes" id="UP000316770">
    <property type="component" value="Chromosome"/>
</dbReference>
<proteinExistence type="predicted"/>